<dbReference type="PROSITE" id="PS50829">
    <property type="entry name" value="GYF"/>
    <property type="match status" value="1"/>
</dbReference>
<dbReference type="PANTHER" id="PTHR14445">
    <property type="entry name" value="GRB10 INTERACTING GYF PROTEIN"/>
    <property type="match status" value="1"/>
</dbReference>
<dbReference type="GO" id="GO:0005829">
    <property type="term" value="C:cytosol"/>
    <property type="evidence" value="ECO:0007669"/>
    <property type="project" value="TreeGrafter"/>
</dbReference>
<dbReference type="InterPro" id="IPR035445">
    <property type="entry name" value="GYF-like_dom_sf"/>
</dbReference>
<dbReference type="CDD" id="cd00072">
    <property type="entry name" value="GYF"/>
    <property type="match status" value="1"/>
</dbReference>
<feature type="compositionally biased region" description="Low complexity" evidence="1">
    <location>
        <begin position="1"/>
        <end position="15"/>
    </location>
</feature>
<dbReference type="EMBL" id="MCGR01000024">
    <property type="protein sequence ID" value="ORY80770.1"/>
    <property type="molecule type" value="Genomic_DNA"/>
</dbReference>
<sequence>MDDPLAPAPSTLTAPPGLPAPPQTPLIDQTWQYRDPSGQIQGPFAASMMHDWYRQTFFTPDLRVKRTSEREFETLENLIRRSGDAESPFLTAPLQPVATLPPPSTAAAGQQWPSASIDQFANNANGGSQRAFGAGGGSFYEPFGASTIDAQQQAQQQQQQQQFGFGAVPVQQSRQASSQGVDPWGAPLPAATPAWNDQPNAGLFNAGGGAYGQPQFAQPQQQPLDSPYQQHAQSPVDIFRQLAQQQQQQQQQQQPQPQQQQQYFDPSQLGGANDWRTTPQLQHAQQPQPQQQQQQQQWSSLLPSRLENLNLNVGSPAMSPIGPPATASAHQSPAISFASAQPQQQQQQPIASPWGAVAPVEVAPIAPAAPAEPEVKQEEKVNNLPPSIAAPKEFTSIAQTSATDKVVKEAQAAKLEKEKEVAAAAAASKKEEAPSTPSKSTKPGPSPSTAVDSPLVVPAPAPSSSPAPKPSSTAPWSAPVASSSPSSTPSGPSLREIQEAEAREADKRKAAARIQVAQANIQAAQRIAAQEAAEQLPATAMWGAGAEITAKAVPAPWSKPAAKPVGKTLKEIQEEEERRKKAMATASAQAAQAGPVQVQKGYASSVASAAKTVAGAPWTTVAVKPAAVATAAAPARPIIPGLNLPSATASRTLPSKPTPAPIVRATPAPVAVPAAVAAPPTVSSSSIIRSVAVNGRPASAGRSNGQQYDAENPPPPSEEFMKWCKDALKGLTVPSEFLLPLSLAFAEGVRTNDQGRIADSSPSLV</sequence>
<feature type="compositionally biased region" description="Pro residues" evidence="1">
    <location>
        <begin position="457"/>
        <end position="469"/>
    </location>
</feature>
<dbReference type="AlphaFoldDB" id="A0A1Y2FA21"/>
<accession>A0A1Y2FA21</accession>
<comment type="caution">
    <text evidence="3">The sequence shown here is derived from an EMBL/GenBank/DDBJ whole genome shotgun (WGS) entry which is preliminary data.</text>
</comment>
<feature type="domain" description="GYF" evidence="2">
    <location>
        <begin position="28"/>
        <end position="76"/>
    </location>
</feature>
<feature type="region of interest" description="Disordered" evidence="1">
    <location>
        <begin position="696"/>
        <end position="717"/>
    </location>
</feature>
<dbReference type="PANTHER" id="PTHR14445:SF36">
    <property type="entry name" value="FI03272P-RELATED"/>
    <property type="match status" value="1"/>
</dbReference>
<proteinExistence type="predicted"/>
<feature type="region of interest" description="Disordered" evidence="1">
    <location>
        <begin position="1"/>
        <end position="26"/>
    </location>
</feature>
<feature type="compositionally biased region" description="Low complexity" evidence="1">
    <location>
        <begin position="583"/>
        <end position="593"/>
    </location>
</feature>
<feature type="compositionally biased region" description="Low complexity" evidence="1">
    <location>
        <begin position="434"/>
        <end position="456"/>
    </location>
</feature>
<feature type="compositionally biased region" description="Low complexity" evidence="1">
    <location>
        <begin position="151"/>
        <end position="172"/>
    </location>
</feature>
<feature type="compositionally biased region" description="Low complexity" evidence="1">
    <location>
        <begin position="212"/>
        <end position="223"/>
    </location>
</feature>
<feature type="compositionally biased region" description="Low complexity" evidence="1">
    <location>
        <begin position="279"/>
        <end position="297"/>
    </location>
</feature>
<dbReference type="InParanoid" id="A0A1Y2FA21"/>
<gene>
    <name evidence="3" type="ORF">BCR35DRAFT_90973</name>
</gene>
<feature type="compositionally biased region" description="Low complexity" evidence="1">
    <location>
        <begin position="244"/>
        <end position="262"/>
    </location>
</feature>
<evidence type="ECO:0000313" key="4">
    <source>
        <dbReference type="Proteomes" id="UP000193467"/>
    </source>
</evidence>
<evidence type="ECO:0000256" key="1">
    <source>
        <dbReference type="SAM" id="MobiDB-lite"/>
    </source>
</evidence>
<keyword evidence="4" id="KW-1185">Reference proteome</keyword>
<evidence type="ECO:0000313" key="3">
    <source>
        <dbReference type="EMBL" id="ORY80770.1"/>
    </source>
</evidence>
<dbReference type="SMART" id="SM00444">
    <property type="entry name" value="GYF"/>
    <property type="match status" value="1"/>
</dbReference>
<feature type="compositionally biased region" description="Polar residues" evidence="1">
    <location>
        <begin position="298"/>
        <end position="313"/>
    </location>
</feature>
<dbReference type="InterPro" id="IPR051640">
    <property type="entry name" value="GRB10-interact_GYF"/>
</dbReference>
<feature type="region of interest" description="Disordered" evidence="1">
    <location>
        <begin position="149"/>
        <end position="355"/>
    </location>
</feature>
<evidence type="ECO:0000259" key="2">
    <source>
        <dbReference type="PROSITE" id="PS50829"/>
    </source>
</evidence>
<reference evidence="3 4" key="1">
    <citation type="submission" date="2016-07" db="EMBL/GenBank/DDBJ databases">
        <title>Pervasive Adenine N6-methylation of Active Genes in Fungi.</title>
        <authorList>
            <consortium name="DOE Joint Genome Institute"/>
            <person name="Mondo S.J."/>
            <person name="Dannebaum R.O."/>
            <person name="Kuo R.C."/>
            <person name="Labutti K."/>
            <person name="Haridas S."/>
            <person name="Kuo A."/>
            <person name="Salamov A."/>
            <person name="Ahrendt S.R."/>
            <person name="Lipzen A."/>
            <person name="Sullivan W."/>
            <person name="Andreopoulos W.B."/>
            <person name="Clum A."/>
            <person name="Lindquist E."/>
            <person name="Daum C."/>
            <person name="Ramamoorthy G.K."/>
            <person name="Gryganskyi A."/>
            <person name="Culley D."/>
            <person name="Magnuson J.K."/>
            <person name="James T.Y."/>
            <person name="O'Malley M.A."/>
            <person name="Stajich J.E."/>
            <person name="Spatafora J.W."/>
            <person name="Visel A."/>
            <person name="Grigoriev I.V."/>
        </authorList>
    </citation>
    <scope>NUCLEOTIDE SEQUENCE [LARGE SCALE GENOMIC DNA]</scope>
    <source>
        <strain evidence="3 4">62-1032</strain>
    </source>
</reference>
<feature type="compositionally biased region" description="Low complexity" evidence="1">
    <location>
        <begin position="331"/>
        <end position="355"/>
    </location>
</feature>
<feature type="compositionally biased region" description="Basic and acidic residues" evidence="1">
    <location>
        <begin position="496"/>
        <end position="509"/>
    </location>
</feature>
<feature type="compositionally biased region" description="Basic and acidic residues" evidence="1">
    <location>
        <begin position="568"/>
        <end position="579"/>
    </location>
</feature>
<organism evidence="3 4">
    <name type="scientific">Leucosporidium creatinivorum</name>
    <dbReference type="NCBI Taxonomy" id="106004"/>
    <lineage>
        <taxon>Eukaryota</taxon>
        <taxon>Fungi</taxon>
        <taxon>Dikarya</taxon>
        <taxon>Basidiomycota</taxon>
        <taxon>Pucciniomycotina</taxon>
        <taxon>Microbotryomycetes</taxon>
        <taxon>Leucosporidiales</taxon>
        <taxon>Leucosporidium</taxon>
    </lineage>
</organism>
<dbReference type="InterPro" id="IPR003169">
    <property type="entry name" value="GYF"/>
</dbReference>
<dbReference type="SUPFAM" id="SSF55277">
    <property type="entry name" value="GYF domain"/>
    <property type="match status" value="1"/>
</dbReference>
<feature type="region of interest" description="Disordered" evidence="1">
    <location>
        <begin position="557"/>
        <end position="596"/>
    </location>
</feature>
<dbReference type="OrthoDB" id="6415790at2759"/>
<feature type="compositionally biased region" description="Low complexity" evidence="1">
    <location>
        <begin position="470"/>
        <end position="493"/>
    </location>
</feature>
<dbReference type="Gene3D" id="3.30.1490.40">
    <property type="match status" value="1"/>
</dbReference>
<dbReference type="Proteomes" id="UP000193467">
    <property type="component" value="Unassembled WGS sequence"/>
</dbReference>
<protein>
    <recommendedName>
        <fullName evidence="2">GYF domain-containing protein</fullName>
    </recommendedName>
</protein>
<dbReference type="Pfam" id="PF02213">
    <property type="entry name" value="GYF"/>
    <property type="match status" value="1"/>
</dbReference>
<dbReference type="STRING" id="106004.A0A1Y2FA21"/>
<name>A0A1Y2FA21_9BASI</name>
<feature type="region of interest" description="Disordered" evidence="1">
    <location>
        <begin position="368"/>
        <end position="509"/>
    </location>
</feature>